<sequence>LQRSGSRRDPQASFRISDGAEEPAGVCAVFWARTAAAQSQRVGNQTKRERKQARVCRLATQGSQNPRCTPFF</sequence>
<keyword evidence="2" id="KW-1185">Reference proteome</keyword>
<organism evidence="1 2">
    <name type="scientific">Saguinus oedipus</name>
    <name type="common">Cotton-top tamarin</name>
    <name type="synonym">Oedipomidas oedipus</name>
    <dbReference type="NCBI Taxonomy" id="9490"/>
    <lineage>
        <taxon>Eukaryota</taxon>
        <taxon>Metazoa</taxon>
        <taxon>Chordata</taxon>
        <taxon>Craniata</taxon>
        <taxon>Vertebrata</taxon>
        <taxon>Euteleostomi</taxon>
        <taxon>Mammalia</taxon>
        <taxon>Eutheria</taxon>
        <taxon>Euarchontoglires</taxon>
        <taxon>Primates</taxon>
        <taxon>Haplorrhini</taxon>
        <taxon>Platyrrhini</taxon>
        <taxon>Cebidae</taxon>
        <taxon>Callitrichinae</taxon>
        <taxon>Saguinus</taxon>
    </lineage>
</organism>
<name>A0ABQ9U4M4_SAGOE</name>
<feature type="non-terminal residue" evidence="1">
    <location>
        <position position="1"/>
    </location>
</feature>
<evidence type="ECO:0000313" key="1">
    <source>
        <dbReference type="EMBL" id="KAK2092014.1"/>
    </source>
</evidence>
<feature type="non-terminal residue" evidence="1">
    <location>
        <position position="72"/>
    </location>
</feature>
<reference evidence="1 2" key="1">
    <citation type="submission" date="2023-05" db="EMBL/GenBank/DDBJ databases">
        <title>B98-5 Cell Line De Novo Hybrid Assembly: An Optical Mapping Approach.</title>
        <authorList>
            <person name="Kananen K."/>
            <person name="Auerbach J.A."/>
            <person name="Kautto E."/>
            <person name="Blachly J.S."/>
        </authorList>
    </citation>
    <scope>NUCLEOTIDE SEQUENCE [LARGE SCALE GENOMIC DNA]</scope>
    <source>
        <strain evidence="1">B95-8</strain>
        <tissue evidence="1">Cell line</tissue>
    </source>
</reference>
<evidence type="ECO:0000313" key="2">
    <source>
        <dbReference type="Proteomes" id="UP001266305"/>
    </source>
</evidence>
<protein>
    <submittedName>
        <fullName evidence="1">Uncharacterized protein</fullName>
    </submittedName>
</protein>
<gene>
    <name evidence="1" type="ORF">P7K49_028542</name>
</gene>
<proteinExistence type="predicted"/>
<dbReference type="EMBL" id="JASSZA010000015">
    <property type="protein sequence ID" value="KAK2092014.1"/>
    <property type="molecule type" value="Genomic_DNA"/>
</dbReference>
<dbReference type="Proteomes" id="UP001266305">
    <property type="component" value="Unassembled WGS sequence"/>
</dbReference>
<accession>A0ABQ9U4M4</accession>
<comment type="caution">
    <text evidence="1">The sequence shown here is derived from an EMBL/GenBank/DDBJ whole genome shotgun (WGS) entry which is preliminary data.</text>
</comment>